<dbReference type="GO" id="GO:0008023">
    <property type="term" value="C:transcription elongation factor complex"/>
    <property type="evidence" value="ECO:0007669"/>
    <property type="project" value="TreeGrafter"/>
</dbReference>
<evidence type="ECO:0000259" key="7">
    <source>
        <dbReference type="PROSITE" id="PS50126"/>
    </source>
</evidence>
<dbReference type="GO" id="GO:0034728">
    <property type="term" value="P:nucleosome organization"/>
    <property type="evidence" value="ECO:0007669"/>
    <property type="project" value="TreeGrafter"/>
</dbReference>
<feature type="compositionally biased region" description="Acidic residues" evidence="6">
    <location>
        <begin position="236"/>
        <end position="256"/>
    </location>
</feature>
<dbReference type="Pfam" id="PF14635">
    <property type="entry name" value="HHH_7"/>
    <property type="match status" value="1"/>
</dbReference>
<dbReference type="Gene3D" id="1.10.10.650">
    <property type="entry name" value="RuvA domain 2-like"/>
    <property type="match status" value="1"/>
</dbReference>
<dbReference type="InterPro" id="IPR000980">
    <property type="entry name" value="SH2"/>
</dbReference>
<feature type="compositionally biased region" description="Basic and acidic residues" evidence="6">
    <location>
        <begin position="195"/>
        <end position="205"/>
    </location>
</feature>
<dbReference type="InterPro" id="IPR042066">
    <property type="entry name" value="Spt6_death-like"/>
</dbReference>
<feature type="compositionally biased region" description="Acidic residues" evidence="6">
    <location>
        <begin position="517"/>
        <end position="538"/>
    </location>
</feature>
<dbReference type="Gene3D" id="1.10.10.2740">
    <property type="entry name" value="Spt6, Death-like domain"/>
    <property type="match status" value="1"/>
</dbReference>
<feature type="region of interest" description="Disordered" evidence="6">
    <location>
        <begin position="1"/>
        <end position="100"/>
    </location>
</feature>
<dbReference type="GO" id="GO:0031491">
    <property type="term" value="F:nucleosome binding"/>
    <property type="evidence" value="ECO:0007669"/>
    <property type="project" value="TreeGrafter"/>
</dbReference>
<dbReference type="Pfam" id="PF14632">
    <property type="entry name" value="SPT6_acidic"/>
    <property type="match status" value="1"/>
</dbReference>
<dbReference type="Pfam" id="PF14641">
    <property type="entry name" value="HTH_44"/>
    <property type="match status" value="1"/>
</dbReference>
<feature type="compositionally biased region" description="Polar residues" evidence="6">
    <location>
        <begin position="1551"/>
        <end position="1563"/>
    </location>
</feature>
<feature type="region of interest" description="Disordered" evidence="6">
    <location>
        <begin position="236"/>
        <end position="269"/>
    </location>
</feature>
<dbReference type="Pfam" id="PF14639">
    <property type="entry name" value="YqgF"/>
    <property type="match status" value="1"/>
</dbReference>
<dbReference type="PIRSF" id="PIRSF036947">
    <property type="entry name" value="Spt6"/>
    <property type="match status" value="1"/>
</dbReference>
<dbReference type="PANTHER" id="PTHR10145">
    <property type="entry name" value="TRANSCRIPTION ELONGATION FACTOR SPT6"/>
    <property type="match status" value="1"/>
</dbReference>
<comment type="subcellular location">
    <subcellularLocation>
        <location evidence="1 5">Nucleus</location>
    </subcellularLocation>
</comment>
<keyword evidence="4 5" id="KW-0539">Nucleus</keyword>
<dbReference type="InterPro" id="IPR055179">
    <property type="entry name" value="Tex-like_central_region"/>
</dbReference>
<evidence type="ECO:0000256" key="1">
    <source>
        <dbReference type="ARBA" id="ARBA00004123"/>
    </source>
</evidence>
<proteinExistence type="inferred from homology"/>
<dbReference type="CDD" id="cd09928">
    <property type="entry name" value="SH2_Cterm_SPT6_like"/>
    <property type="match status" value="1"/>
</dbReference>
<dbReference type="SMART" id="SM00252">
    <property type="entry name" value="SH2"/>
    <property type="match status" value="1"/>
</dbReference>
<dbReference type="FunFam" id="1.10.10.650:FF:000002">
    <property type="entry name" value="Transcription elongation factor spt6"/>
    <property type="match status" value="1"/>
</dbReference>
<evidence type="ECO:0000256" key="4">
    <source>
        <dbReference type="ARBA" id="ARBA00023242"/>
    </source>
</evidence>
<dbReference type="GO" id="GO:0042393">
    <property type="term" value="F:histone binding"/>
    <property type="evidence" value="ECO:0007669"/>
    <property type="project" value="TreeGrafter"/>
</dbReference>
<gene>
    <name evidence="8" type="ORF">CTOB1V02_LOCUS10279</name>
</gene>
<dbReference type="Gene3D" id="1.10.3500.10">
    <property type="entry name" value="Tex N-terminal region-like"/>
    <property type="match status" value="1"/>
</dbReference>
<dbReference type="GO" id="GO:0003677">
    <property type="term" value="F:DNA binding"/>
    <property type="evidence" value="ECO:0007669"/>
    <property type="project" value="InterPro"/>
</dbReference>
<dbReference type="GO" id="GO:0140673">
    <property type="term" value="P:transcription elongation-coupled chromatin remodeling"/>
    <property type="evidence" value="ECO:0007669"/>
    <property type="project" value="InterPro"/>
</dbReference>
<comment type="similarity">
    <text evidence="2 5">Belongs to the SPT6 family.</text>
</comment>
<dbReference type="InterPro" id="IPR023319">
    <property type="entry name" value="Tex-like_HTH_dom_sf"/>
</dbReference>
<dbReference type="CDD" id="cd00164">
    <property type="entry name" value="S1_like"/>
    <property type="match status" value="1"/>
</dbReference>
<organism evidence="8">
    <name type="scientific">Cyprideis torosa</name>
    <dbReference type="NCBI Taxonomy" id="163714"/>
    <lineage>
        <taxon>Eukaryota</taxon>
        <taxon>Metazoa</taxon>
        <taxon>Ecdysozoa</taxon>
        <taxon>Arthropoda</taxon>
        <taxon>Crustacea</taxon>
        <taxon>Oligostraca</taxon>
        <taxon>Ostracoda</taxon>
        <taxon>Podocopa</taxon>
        <taxon>Podocopida</taxon>
        <taxon>Cytherocopina</taxon>
        <taxon>Cytheroidea</taxon>
        <taxon>Cytherideidae</taxon>
        <taxon>Cyprideis</taxon>
    </lineage>
</organism>
<dbReference type="InterPro" id="IPR012340">
    <property type="entry name" value="NA-bd_OB-fold"/>
</dbReference>
<accession>A0A7R8WIM0</accession>
<dbReference type="FunFam" id="3.30.505.10:FF:000030">
    <property type="entry name" value="Transcription elongation factor spt6"/>
    <property type="match status" value="1"/>
</dbReference>
<dbReference type="FunFam" id="1.10.150.850:FF:000004">
    <property type="entry name" value="Transcription elongation factor SPT6"/>
    <property type="match status" value="1"/>
</dbReference>
<feature type="region of interest" description="Disordered" evidence="6">
    <location>
        <begin position="113"/>
        <end position="211"/>
    </location>
</feature>
<feature type="region of interest" description="Disordered" evidence="6">
    <location>
        <begin position="1619"/>
        <end position="1701"/>
    </location>
</feature>
<feature type="compositionally biased region" description="Basic and acidic residues" evidence="6">
    <location>
        <begin position="63"/>
        <end position="72"/>
    </location>
</feature>
<dbReference type="InterPro" id="IPR028083">
    <property type="entry name" value="Spt6_acidic_N_dom"/>
</dbReference>
<feature type="compositionally biased region" description="Basic and acidic residues" evidence="6">
    <location>
        <begin position="490"/>
        <end position="516"/>
    </location>
</feature>
<dbReference type="Pfam" id="PF22706">
    <property type="entry name" value="Tex_central_region"/>
    <property type="match status" value="1"/>
</dbReference>
<dbReference type="InterPro" id="IPR028231">
    <property type="entry name" value="Spt6_YqgF"/>
</dbReference>
<feature type="compositionally biased region" description="Acidic residues" evidence="6">
    <location>
        <begin position="1"/>
        <end position="19"/>
    </location>
</feature>
<evidence type="ECO:0000256" key="5">
    <source>
        <dbReference type="PIRNR" id="PIRNR036947"/>
    </source>
</evidence>
<dbReference type="InterPro" id="IPR037027">
    <property type="entry name" value="YqgF/RNaseH-like_dom_sf"/>
</dbReference>
<protein>
    <recommendedName>
        <fullName evidence="7">S1 motif domain-containing protein</fullName>
    </recommendedName>
</protein>
<dbReference type="FunFam" id="1.10.3500.10:FF:000006">
    <property type="entry name" value="Transcription elongation factor spt6"/>
    <property type="match status" value="1"/>
</dbReference>
<dbReference type="InterPro" id="IPR035018">
    <property type="entry name" value="Spt6_SH2_C"/>
</dbReference>
<dbReference type="InterPro" id="IPR032706">
    <property type="entry name" value="Spt6_HHH"/>
</dbReference>
<dbReference type="InterPro" id="IPR023323">
    <property type="entry name" value="Tex-like_dom_sf"/>
</dbReference>
<dbReference type="SUPFAM" id="SSF47781">
    <property type="entry name" value="RuvA domain 2-like"/>
    <property type="match status" value="2"/>
</dbReference>
<name>A0A7R8WIM0_9CRUS</name>
<dbReference type="InterPro" id="IPR017072">
    <property type="entry name" value="TF_Spt6"/>
</dbReference>
<feature type="compositionally biased region" description="Acidic residues" evidence="6">
    <location>
        <begin position="32"/>
        <end position="42"/>
    </location>
</feature>
<dbReference type="SUPFAM" id="SSF158832">
    <property type="entry name" value="Tex N-terminal region-like"/>
    <property type="match status" value="1"/>
</dbReference>
<dbReference type="InterPro" id="IPR010994">
    <property type="entry name" value="RuvA_2-like"/>
</dbReference>
<feature type="region of interest" description="Disordered" evidence="6">
    <location>
        <begin position="490"/>
        <end position="538"/>
    </location>
</feature>
<evidence type="ECO:0000256" key="2">
    <source>
        <dbReference type="ARBA" id="ARBA00009253"/>
    </source>
</evidence>
<dbReference type="Gene3D" id="3.30.420.140">
    <property type="entry name" value="YqgF/RNase H-like domain"/>
    <property type="match status" value="1"/>
</dbReference>
<evidence type="ECO:0000256" key="6">
    <source>
        <dbReference type="SAM" id="MobiDB-lite"/>
    </source>
</evidence>
<evidence type="ECO:0000256" key="3">
    <source>
        <dbReference type="ARBA" id="ARBA00023163"/>
    </source>
</evidence>
<feature type="compositionally biased region" description="Polar residues" evidence="6">
    <location>
        <begin position="1619"/>
        <end position="1644"/>
    </location>
</feature>
<dbReference type="FunFam" id="1.10.10.2740:FF:000002">
    <property type="entry name" value="Transcription elongation factor Spt6"/>
    <property type="match status" value="1"/>
</dbReference>
<dbReference type="InterPro" id="IPR041692">
    <property type="entry name" value="HHH_9"/>
</dbReference>
<dbReference type="PROSITE" id="PS50126">
    <property type="entry name" value="S1"/>
    <property type="match status" value="1"/>
</dbReference>
<comment type="function">
    <text evidence="5">Histone H3-H4 chaperone that plays a role in maintenance of chromatin structure during RNA polymerase II transcription elongation.</text>
</comment>
<dbReference type="InterPro" id="IPR012337">
    <property type="entry name" value="RNaseH-like_sf"/>
</dbReference>
<dbReference type="CDD" id="cd09918">
    <property type="entry name" value="SH2_Nterm_SPT6_like"/>
    <property type="match status" value="1"/>
</dbReference>
<feature type="compositionally biased region" description="Acidic residues" evidence="6">
    <location>
        <begin position="83"/>
        <end position="100"/>
    </location>
</feature>
<dbReference type="SUPFAM" id="SSF53098">
    <property type="entry name" value="Ribonuclease H-like"/>
    <property type="match status" value="1"/>
</dbReference>
<feature type="region of interest" description="Disordered" evidence="6">
    <location>
        <begin position="1544"/>
        <end position="1568"/>
    </location>
</feature>
<dbReference type="SUPFAM" id="SSF50249">
    <property type="entry name" value="Nucleic acid-binding proteins"/>
    <property type="match status" value="1"/>
</dbReference>
<feature type="compositionally biased region" description="Acidic residues" evidence="6">
    <location>
        <begin position="50"/>
        <end position="62"/>
    </location>
</feature>
<dbReference type="Pfam" id="PF14633">
    <property type="entry name" value="SH2_2"/>
    <property type="match status" value="1"/>
</dbReference>
<feature type="compositionally biased region" description="Acidic residues" evidence="6">
    <location>
        <begin position="177"/>
        <end position="191"/>
    </location>
</feature>
<dbReference type="InterPro" id="IPR036860">
    <property type="entry name" value="SH2_dom_sf"/>
</dbReference>
<dbReference type="FunFam" id="3.30.505.10:FF:000089">
    <property type="entry name" value="Transcription elongation factor spt6"/>
    <property type="match status" value="1"/>
</dbReference>
<keyword evidence="3 5" id="KW-0804">Transcription</keyword>
<dbReference type="OrthoDB" id="343921at2759"/>
<dbReference type="InterPro" id="IPR035019">
    <property type="entry name" value="Spt6_SH2_N"/>
</dbReference>
<dbReference type="Gene3D" id="1.10.150.850">
    <property type="entry name" value="Spt6, helix-hairpin-helix domain"/>
    <property type="match status" value="1"/>
</dbReference>
<feature type="domain" description="S1 motif" evidence="7">
    <location>
        <begin position="1250"/>
        <end position="1305"/>
    </location>
</feature>
<dbReference type="PANTHER" id="PTHR10145:SF6">
    <property type="entry name" value="TRANSCRIPTION ELONGATION FACTOR SPT6"/>
    <property type="match status" value="1"/>
</dbReference>
<dbReference type="Pfam" id="PF00575">
    <property type="entry name" value="S1"/>
    <property type="match status" value="1"/>
</dbReference>
<sequence>MSDFLDQEAEESEEEDELTEKEKKKLKKIREESDEEDEEDDEAQIREELADLIDDNPIDEESGSERGSDSPRKGARKRKHEGGEEEGEESNQSDLEEEDYDLLEENLGVKFKRQKKLKRVRTILDESDEEEERGRDDIAQELFDEDDGSRPVEREDSRDDSGSGGRGSALRPGSAIPEEEEEESEDEDDVGDFIVDDKGRPITEGKKKRTRIYENQALQDAQDIFGVAFDYDEFEKSDYEEEDDEEDLDEYEDEEVQERQTSKKLAGARKKRSTKKSIYELYEPSELERGHLTDFDNEIRLQDVPERMQLRAIPVTNVSEGTGAPELDDEADWILKHAFINKTVSSQPLLQERANHQRDTVALRSKIRNALDYMRNQSLEVPFIAFYRKEYVEPELKINDLWTVYHYDEKWCQLKKRKQNLLRLFERMRKYKKYPENPDQYDTSIPQLAFVLDRDIERMKIVESIEELGDTYSHFLLYFHLDLQPMKEAERMQKKEEARERRKKAREEREKAREENEGAEPMEEEEPPPEEEEMDDAANELKRSNKASPYDICLKAGLEGLAKMFGLSPYQFAENVRDNYQRHDVDQVQQDPTEAAQSFIGGKFGTPEEVLRAVKFMMATQLAKEPLVRASVRENFFEMATMDVKPTKRGVQEIDENHPLYPLKYLSKKPIRDIANEMFLRLSTAEEDGLITIQFNTDFKTPTNVVYVEEVKQYFYRDEFSRPVQLWNALRAEVVQLAFDEFIFPALKRELKQKLIQEAKTSLILQIKRRMYDWIKTAPFSINFPEKDAADWGSDNGVRVLSIAYSSEPDIASYACMLDLEGEVGDFLRLPDIMRRKNSWRQAERIGKERDTNRLKSLISSKNPHVIAIAGTNRDAISLKTEVQAIVQSLIEEEEFPAIPVEIVDDTLALIFQNCTRAENDFREYPALLRQAISIGRFMQDPLQEMSVLCSPDEEILGIKFHPLQDLLDKETVLDAIYTEMINRTNEVGVDVNILLNHSWKANILQFVCGLGPRKASALLKTLKQSISRLENRTQLVTSCKMGPKVFINCAGFIKIDTNAVVDSTDMYIEVLDSTRIHPETYEWARKMAVDALEYNGEEGQAGVEEHTALEEIMENPENLKELDLDAFADELERQRLGKKKTTLYDIRAELNHRYKDMRVPYRSPTTEELFQMLTKETTETFYVGKMVLATVAGISHRKPGPDQLDKANPVRDEESGFWQCPFCMKNDFPELSEVWNHFDAGGCPGQATGVRVRLDNGLTGFINMKNLSDKPVTNPEARVKTGQVIHCRVTKIYVDRFHVDCTSKSSALADVEDQYKPQKDPYYDYVTEKDAMEAVAAKKNKKRVQCYTKRVIVHPSFHNITFEEAKRRLASMELGDPIIRPSSRDVDHLTVSWKVAEGVFQHIDVREKGKENAFTLGQSLWIGSEEFEDLDEIIARHIHPMAAHARDILSYKYYKDTDGGKKDVAEKIILEEKAANPNKIHYLLTASKDFPGKFMLSYCPRSKVVHEFVTVTPDGFRYRGQVFESFNNFLRWFKEHFRDPIPSTPRAALSSRTPYTTHTPGGNLNPAATDALKEAARNLPPHFLQSLKSVPTPGGGFNHTPYSTYTAQTPYTPSGQTPYMTPYVSTPGSVSSSNAGRSLSVEASSLKKKSSTGTSNSHRAVDGSAEKTPRSPFTAPSDRRGGQKNRLPRRGYDGTPLYDE</sequence>
<dbReference type="InterPro" id="IPR003029">
    <property type="entry name" value="S1_domain"/>
</dbReference>
<feature type="compositionally biased region" description="Basic and acidic residues" evidence="6">
    <location>
        <begin position="1660"/>
        <end position="1670"/>
    </location>
</feature>
<dbReference type="Gene3D" id="2.40.50.140">
    <property type="entry name" value="Nucleic acid-binding proteins"/>
    <property type="match status" value="1"/>
</dbReference>
<dbReference type="Pfam" id="PF17674">
    <property type="entry name" value="HHH_9"/>
    <property type="match status" value="1"/>
</dbReference>
<dbReference type="InterPro" id="IPR028088">
    <property type="entry name" value="Spt6_HTH_DNA-bd_dom"/>
</dbReference>
<evidence type="ECO:0000313" key="8">
    <source>
        <dbReference type="EMBL" id="CAD7232444.1"/>
    </source>
</evidence>
<dbReference type="SUPFAM" id="SSF55550">
    <property type="entry name" value="SH2 domain"/>
    <property type="match status" value="1"/>
</dbReference>
<reference evidence="8" key="1">
    <citation type="submission" date="2020-11" db="EMBL/GenBank/DDBJ databases">
        <authorList>
            <person name="Tran Van P."/>
        </authorList>
    </citation>
    <scope>NUCLEOTIDE SEQUENCE</scope>
</reference>
<dbReference type="Gene3D" id="3.30.505.10">
    <property type="entry name" value="SH2 domain"/>
    <property type="match status" value="2"/>
</dbReference>
<dbReference type="InterPro" id="IPR035420">
    <property type="entry name" value="Spt6_SH2"/>
</dbReference>
<dbReference type="EMBL" id="OB664658">
    <property type="protein sequence ID" value="CAD7232444.1"/>
    <property type="molecule type" value="Genomic_DNA"/>
</dbReference>
<feature type="compositionally biased region" description="Basic and acidic residues" evidence="6">
    <location>
        <begin position="148"/>
        <end position="161"/>
    </location>
</feature>